<comment type="caution">
    <text evidence="1">The sequence shown here is derived from an EMBL/GenBank/DDBJ whole genome shotgun (WGS) entry which is preliminary data.</text>
</comment>
<sequence length="77" mass="8372">MYDLDDLIASLQQMREAIPADEGGKRQVAVLLDASDLLEPDRFQGFADGDALVIDGVETRAQLSPTCLVLRARPDEG</sequence>
<gene>
    <name evidence="1" type="ORF">E1091_00295</name>
</gene>
<protein>
    <submittedName>
        <fullName evidence="1">Uncharacterized protein</fullName>
    </submittedName>
</protein>
<name>A0ABY2DN15_9ACTN</name>
<proteinExistence type="predicted"/>
<dbReference type="EMBL" id="SMKE01000002">
    <property type="protein sequence ID" value="TDC02676.1"/>
    <property type="molecule type" value="Genomic_DNA"/>
</dbReference>
<keyword evidence="2" id="KW-1185">Reference proteome</keyword>
<evidence type="ECO:0000313" key="1">
    <source>
        <dbReference type="EMBL" id="TDC02676.1"/>
    </source>
</evidence>
<dbReference type="Proteomes" id="UP000295626">
    <property type="component" value="Unassembled WGS sequence"/>
</dbReference>
<organism evidence="1 2">
    <name type="scientific">Micromonospora fluostatini</name>
    <dbReference type="NCBI Taxonomy" id="1629071"/>
    <lineage>
        <taxon>Bacteria</taxon>
        <taxon>Bacillati</taxon>
        <taxon>Actinomycetota</taxon>
        <taxon>Actinomycetes</taxon>
        <taxon>Micromonosporales</taxon>
        <taxon>Micromonosporaceae</taxon>
        <taxon>Micromonospora</taxon>
    </lineage>
</organism>
<reference evidence="1 2" key="1">
    <citation type="submission" date="2019-02" db="EMBL/GenBank/DDBJ databases">
        <title>Draft genome sequences of novel Actinobacteria.</title>
        <authorList>
            <person name="Sahin N."/>
            <person name="Ay H."/>
            <person name="Saygin H."/>
        </authorList>
    </citation>
    <scope>NUCLEOTIDE SEQUENCE [LARGE SCALE GENOMIC DNA]</scope>
    <source>
        <strain evidence="1 2">JCM 30529</strain>
    </source>
</reference>
<evidence type="ECO:0000313" key="2">
    <source>
        <dbReference type="Proteomes" id="UP000295626"/>
    </source>
</evidence>
<accession>A0ABY2DN15</accession>